<dbReference type="InterPro" id="IPR040476">
    <property type="entry name" value="CSD2"/>
</dbReference>
<dbReference type="CDD" id="cd04471">
    <property type="entry name" value="S1_RNase_R"/>
    <property type="match status" value="1"/>
</dbReference>
<organism evidence="11 12">
    <name type="scientific">Lactococcus cremoris subsp. tructae</name>
    <dbReference type="NCBI Taxonomy" id="542833"/>
    <lineage>
        <taxon>Bacteria</taxon>
        <taxon>Bacillati</taxon>
        <taxon>Bacillota</taxon>
        <taxon>Bacilli</taxon>
        <taxon>Lactobacillales</taxon>
        <taxon>Streptococcaceae</taxon>
        <taxon>Lactococcus</taxon>
    </lineage>
</organism>
<keyword evidence="5 8" id="KW-0378">Hydrolase</keyword>
<sequence length="832" mass="93600">MSDFCGQESSLERIKMSIREVIMDYLENSSKKALSVEELSVALHMNKAKDYKVFVKTLASLEAEHLLHFTAKGKVELAEQEEAKVVISGIFRANAAGFGFVSIDADEPDVFIGRGQTGFALDGDEVFIEIDKNANSLKGTAAEGHVVEIIRHELHQVVGTFVALNDEEKEQTGLIGFVKSRNKKIPYRVYLGDEGLKPENKAIVRVEITHYPDKEFPQTMQGLVTEIIGQANDQGIDVLEVLASMDIVSEFPKEVLEQADSVPEEVPESEIAGRVDYRNEITFTIDGADAKDLDDAVHAKRLGNGNYELGVHIADVSHYVTENSPLDKEAYERGTSVYVTDRVVPMLPERLSNGICSLNPRLNRLTQSCVMEISPEGRVVNYQISQSIIKTTERMTYDAVNQMIAGDKDTLEKYAKIVDSVKIMVEIHHILEAMRKQRGAIDFDTVEAKIIVNEKGLPIEIRKRSRGIAERMIESFMLEANETVATHFEAHGLPFIYRIHEQPKADRLQRFIDFAATFGMQIEGTSNGIDQKVLQAFMKKIKGQPGEMVLSTMLLRSMQQARYSENNEGHFGLAAENYTHFTSPIRRYPDLLVHRLIREIGAGKIPANLLQKWEEKIPEIAEHSSHRERRAVDAEREVEKMKKAEFMEEHVDEEFEGIIASVTRFGMFIELENTIEGLVHISTLKGDYFTYHERMLALIGERTGLTFKIGQPIKIKVVKADKMTGEIDFEYLPSELDLIDKSAKAKKKPESKGRKKSNQSLKVKSVAPKATGKAGSKSKEGRSTDGKPEFDKKKKKSGKKPFYSKAAEGKFTDKKENGKKFTDGRKKAHKRP</sequence>
<dbReference type="InterPro" id="IPR004476">
    <property type="entry name" value="RNase_II/RNase_R"/>
</dbReference>
<comment type="catalytic activity">
    <reaction evidence="1 8">
        <text>Exonucleolytic cleavage in the 3'- to 5'-direction to yield nucleoside 5'-phosphates.</text>
        <dbReference type="EC" id="3.1.13.1"/>
    </reaction>
</comment>
<evidence type="ECO:0000313" key="11">
    <source>
        <dbReference type="EMBL" id="PCS19922.1"/>
    </source>
</evidence>
<dbReference type="HAMAP" id="MF_01895">
    <property type="entry name" value="RNase_R"/>
    <property type="match status" value="1"/>
</dbReference>
<evidence type="ECO:0000256" key="2">
    <source>
        <dbReference type="ARBA" id="ARBA00004496"/>
    </source>
</evidence>
<evidence type="ECO:0000256" key="7">
    <source>
        <dbReference type="ARBA" id="ARBA00022884"/>
    </source>
</evidence>
<dbReference type="PANTHER" id="PTHR23355">
    <property type="entry name" value="RIBONUCLEASE"/>
    <property type="match status" value="1"/>
</dbReference>
<feature type="domain" description="S1 motif" evidence="10">
    <location>
        <begin position="652"/>
        <end position="732"/>
    </location>
</feature>
<keyword evidence="6 8" id="KW-0269">Exonuclease</keyword>
<dbReference type="InterPro" id="IPR011805">
    <property type="entry name" value="RNase_R"/>
</dbReference>
<keyword evidence="7 8" id="KW-0694">RNA-binding</keyword>
<protein>
    <recommendedName>
        <fullName evidence="8">Ribonuclease R</fullName>
        <shortName evidence="8">RNase R</shortName>
        <ecNumber evidence="8">3.1.13.1</ecNumber>
    </recommendedName>
</protein>
<keyword evidence="4 8" id="KW-0540">Nuclease</keyword>
<evidence type="ECO:0000256" key="5">
    <source>
        <dbReference type="ARBA" id="ARBA00022801"/>
    </source>
</evidence>
<comment type="similarity">
    <text evidence="8">Belongs to the RNR ribonuclease family. RNase R subfamily.</text>
</comment>
<name>A0A2A5SVJ3_LACLC</name>
<evidence type="ECO:0000259" key="10">
    <source>
        <dbReference type="PROSITE" id="PS50126"/>
    </source>
</evidence>
<comment type="subcellular location">
    <subcellularLocation>
        <location evidence="2 8">Cytoplasm</location>
    </subcellularLocation>
</comment>
<dbReference type="Pfam" id="PF00773">
    <property type="entry name" value="RNB"/>
    <property type="match status" value="1"/>
</dbReference>
<dbReference type="SUPFAM" id="SSF50249">
    <property type="entry name" value="Nucleic acid-binding proteins"/>
    <property type="match status" value="4"/>
</dbReference>
<evidence type="ECO:0000256" key="4">
    <source>
        <dbReference type="ARBA" id="ARBA00022722"/>
    </source>
</evidence>
<dbReference type="EMBL" id="JXKC01000002">
    <property type="protein sequence ID" value="PCS19922.1"/>
    <property type="molecule type" value="Genomic_DNA"/>
</dbReference>
<evidence type="ECO:0000256" key="8">
    <source>
        <dbReference type="HAMAP-Rule" id="MF_01895"/>
    </source>
</evidence>
<dbReference type="Proteomes" id="UP000218711">
    <property type="component" value="Unassembled WGS sequence"/>
</dbReference>
<dbReference type="InterPro" id="IPR003029">
    <property type="entry name" value="S1_domain"/>
</dbReference>
<evidence type="ECO:0000256" key="6">
    <source>
        <dbReference type="ARBA" id="ARBA00022839"/>
    </source>
</evidence>
<accession>A0A2A5SVJ3</accession>
<evidence type="ECO:0000256" key="9">
    <source>
        <dbReference type="SAM" id="MobiDB-lite"/>
    </source>
</evidence>
<dbReference type="NCBIfam" id="TIGR02063">
    <property type="entry name" value="RNase_R"/>
    <property type="match status" value="1"/>
</dbReference>
<dbReference type="SMART" id="SM00316">
    <property type="entry name" value="S1"/>
    <property type="match status" value="1"/>
</dbReference>
<evidence type="ECO:0000256" key="3">
    <source>
        <dbReference type="ARBA" id="ARBA00022490"/>
    </source>
</evidence>
<feature type="region of interest" description="Disordered" evidence="9">
    <location>
        <begin position="743"/>
        <end position="832"/>
    </location>
</feature>
<dbReference type="InterPro" id="IPR001900">
    <property type="entry name" value="RNase_II/R"/>
</dbReference>
<dbReference type="GO" id="GO:0008859">
    <property type="term" value="F:exoribonuclease II activity"/>
    <property type="evidence" value="ECO:0007669"/>
    <property type="project" value="UniProtKB-UniRule"/>
</dbReference>
<comment type="caution">
    <text evidence="11">The sequence shown here is derived from an EMBL/GenBank/DDBJ whole genome shotgun (WGS) entry which is preliminary data.</text>
</comment>
<feature type="compositionally biased region" description="Basic and acidic residues" evidence="9">
    <location>
        <begin position="777"/>
        <end position="792"/>
    </location>
</feature>
<dbReference type="Gene3D" id="2.40.50.140">
    <property type="entry name" value="Nucleic acid-binding proteins"/>
    <property type="match status" value="2"/>
</dbReference>
<dbReference type="Pfam" id="PF08206">
    <property type="entry name" value="OB_RNB"/>
    <property type="match status" value="1"/>
</dbReference>
<reference evidence="11 12" key="1">
    <citation type="submission" date="2014-12" db="EMBL/GenBank/DDBJ databases">
        <title>Draft genome sequences of 10 type strains of Lactococcus.</title>
        <authorList>
            <person name="Sun Z."/>
            <person name="Zhong Z."/>
            <person name="Liu W."/>
            <person name="Zhang W."/>
            <person name="Zhang H."/>
        </authorList>
    </citation>
    <scope>NUCLEOTIDE SEQUENCE [LARGE SCALE GENOMIC DNA]</scope>
    <source>
        <strain evidence="11 12">DSM 21502</strain>
    </source>
</reference>
<dbReference type="PANTHER" id="PTHR23355:SF9">
    <property type="entry name" value="DIS3-LIKE EXONUCLEASE 2"/>
    <property type="match status" value="1"/>
</dbReference>
<dbReference type="GO" id="GO:0003723">
    <property type="term" value="F:RNA binding"/>
    <property type="evidence" value="ECO:0007669"/>
    <property type="project" value="UniProtKB-UniRule"/>
</dbReference>
<comment type="function">
    <text evidence="8">3'-5' exoribonuclease that releases 5'-nucleoside monophosphates and is involved in maturation of structured RNAs.</text>
</comment>
<feature type="compositionally biased region" description="Basic and acidic residues" evidence="9">
    <location>
        <begin position="807"/>
        <end position="825"/>
    </location>
</feature>
<keyword evidence="3 8" id="KW-0963">Cytoplasm</keyword>
<dbReference type="Pfam" id="PF17876">
    <property type="entry name" value="CSD2"/>
    <property type="match status" value="1"/>
</dbReference>
<dbReference type="PROSITE" id="PS01175">
    <property type="entry name" value="RIBONUCLEASE_II"/>
    <property type="match status" value="1"/>
</dbReference>
<gene>
    <name evidence="8" type="primary">rnr</name>
    <name evidence="11" type="ORF">RU92_GL001440</name>
</gene>
<dbReference type="InterPro" id="IPR012340">
    <property type="entry name" value="NA-bd_OB-fold"/>
</dbReference>
<dbReference type="Pfam" id="PF00575">
    <property type="entry name" value="S1"/>
    <property type="match status" value="1"/>
</dbReference>
<dbReference type="SMART" id="SM00955">
    <property type="entry name" value="RNB"/>
    <property type="match status" value="1"/>
</dbReference>
<dbReference type="NCBIfam" id="TIGR00358">
    <property type="entry name" value="3_prime_RNase"/>
    <property type="match status" value="1"/>
</dbReference>
<dbReference type="PROSITE" id="PS50126">
    <property type="entry name" value="S1"/>
    <property type="match status" value="1"/>
</dbReference>
<dbReference type="EC" id="3.1.13.1" evidence="8"/>
<dbReference type="GO" id="GO:0005829">
    <property type="term" value="C:cytosol"/>
    <property type="evidence" value="ECO:0007669"/>
    <property type="project" value="TreeGrafter"/>
</dbReference>
<feature type="compositionally biased region" description="Basic and acidic residues" evidence="9">
    <location>
        <begin position="743"/>
        <end position="752"/>
    </location>
</feature>
<dbReference type="AlphaFoldDB" id="A0A2A5SVJ3"/>
<dbReference type="InterPro" id="IPR022966">
    <property type="entry name" value="RNase_II/R_CS"/>
</dbReference>
<evidence type="ECO:0000256" key="1">
    <source>
        <dbReference type="ARBA" id="ARBA00001849"/>
    </source>
</evidence>
<proteinExistence type="inferred from homology"/>
<dbReference type="InterPro" id="IPR050180">
    <property type="entry name" value="RNR_Ribonuclease"/>
</dbReference>
<dbReference type="GO" id="GO:0006402">
    <property type="term" value="P:mRNA catabolic process"/>
    <property type="evidence" value="ECO:0007669"/>
    <property type="project" value="TreeGrafter"/>
</dbReference>
<dbReference type="InterPro" id="IPR013223">
    <property type="entry name" value="RNase_B_OB_dom"/>
</dbReference>
<evidence type="ECO:0000313" key="12">
    <source>
        <dbReference type="Proteomes" id="UP000218711"/>
    </source>
</evidence>